<name>A0A0F9LC42_9ZZZZ</name>
<sequence length="123" mass="13954">MNLIVKHHEIIDGFTVHLKLYQLSKSFLLMISDYANMGIGNVTLGSPSTIEGMKPIATSYNIFGFKNNLLSTIISERASFVLKAPVLLLLFLKTKRNEEEIIKPITLFLNRALEKIPRNFELC</sequence>
<comment type="caution">
    <text evidence="1">The sequence shown here is derived from an EMBL/GenBank/DDBJ whole genome shotgun (WGS) entry which is preliminary data.</text>
</comment>
<organism evidence="1">
    <name type="scientific">marine sediment metagenome</name>
    <dbReference type="NCBI Taxonomy" id="412755"/>
    <lineage>
        <taxon>unclassified sequences</taxon>
        <taxon>metagenomes</taxon>
        <taxon>ecological metagenomes</taxon>
    </lineage>
</organism>
<gene>
    <name evidence="1" type="ORF">LCGC14_1295290</name>
</gene>
<dbReference type="EMBL" id="LAZR01007508">
    <property type="protein sequence ID" value="KKM84821.1"/>
    <property type="molecule type" value="Genomic_DNA"/>
</dbReference>
<proteinExistence type="predicted"/>
<evidence type="ECO:0000313" key="1">
    <source>
        <dbReference type="EMBL" id="KKM84821.1"/>
    </source>
</evidence>
<protein>
    <submittedName>
        <fullName evidence="1">Uncharacterized protein</fullName>
    </submittedName>
</protein>
<reference evidence="1" key="1">
    <citation type="journal article" date="2015" name="Nature">
        <title>Complex archaea that bridge the gap between prokaryotes and eukaryotes.</title>
        <authorList>
            <person name="Spang A."/>
            <person name="Saw J.H."/>
            <person name="Jorgensen S.L."/>
            <person name="Zaremba-Niedzwiedzka K."/>
            <person name="Martijn J."/>
            <person name="Lind A.E."/>
            <person name="van Eijk R."/>
            <person name="Schleper C."/>
            <person name="Guy L."/>
            <person name="Ettema T.J."/>
        </authorList>
    </citation>
    <scope>NUCLEOTIDE SEQUENCE</scope>
</reference>
<dbReference type="AlphaFoldDB" id="A0A0F9LC42"/>
<accession>A0A0F9LC42</accession>